<proteinExistence type="inferred from homology"/>
<evidence type="ECO:0000256" key="2">
    <source>
        <dbReference type="ARBA" id="ARBA00010136"/>
    </source>
</evidence>
<dbReference type="FunFam" id="3.30.2010.30:FF:000001">
    <property type="entry name" value="Leukotriene A(4) hydrolase"/>
    <property type="match status" value="1"/>
</dbReference>
<dbReference type="Pfam" id="PF09127">
    <property type="entry name" value="Leuk-A4-hydro_C"/>
    <property type="match status" value="1"/>
</dbReference>
<evidence type="ECO:0000256" key="1">
    <source>
        <dbReference type="ARBA" id="ARBA00004496"/>
    </source>
</evidence>
<evidence type="ECO:0000256" key="9">
    <source>
        <dbReference type="PIRSR" id="PIRSR634015-1"/>
    </source>
</evidence>
<dbReference type="EMBL" id="KQ087217">
    <property type="protein sequence ID" value="KLT41494.1"/>
    <property type="molecule type" value="Genomic_DNA"/>
</dbReference>
<dbReference type="Pfam" id="PF01433">
    <property type="entry name" value="Peptidase_M1"/>
    <property type="match status" value="1"/>
</dbReference>
<comment type="similarity">
    <text evidence="2">Belongs to the peptidase M1 family.</text>
</comment>
<dbReference type="InterPro" id="IPR015211">
    <property type="entry name" value="Peptidase_M1_C"/>
</dbReference>
<dbReference type="Gene3D" id="1.10.390.10">
    <property type="entry name" value="Neutral Protease Domain 2"/>
    <property type="match status" value="1"/>
</dbReference>
<dbReference type="PRINTS" id="PR00756">
    <property type="entry name" value="ALADIPTASE"/>
</dbReference>
<evidence type="ECO:0000256" key="7">
    <source>
        <dbReference type="ARBA" id="ARBA00022833"/>
    </source>
</evidence>
<dbReference type="PANTHER" id="PTHR45726">
    <property type="entry name" value="LEUKOTRIENE A-4 HYDROLASE"/>
    <property type="match status" value="1"/>
</dbReference>
<dbReference type="AlphaFoldDB" id="A0A0J1B1K7"/>
<dbReference type="InterPro" id="IPR034015">
    <property type="entry name" value="M1_LTA4H"/>
</dbReference>
<feature type="binding site" evidence="10">
    <location>
        <position position="86"/>
    </location>
    <ligand>
        <name>Zn(2+)</name>
        <dbReference type="ChEBI" id="CHEBI:29105"/>
        <note>catalytic</note>
    </ligand>
</feature>
<keyword evidence="4" id="KW-0645">Protease</keyword>
<dbReference type="Gene3D" id="1.25.40.320">
    <property type="entry name" value="Peptidase M1, leukotriene A4 hydrolase/aminopeptidase C-terminal domain"/>
    <property type="match status" value="1"/>
</dbReference>
<organism evidence="12 13">
    <name type="scientific">Cutaneotrichosporon oleaginosum</name>
    <dbReference type="NCBI Taxonomy" id="879819"/>
    <lineage>
        <taxon>Eukaryota</taxon>
        <taxon>Fungi</taxon>
        <taxon>Dikarya</taxon>
        <taxon>Basidiomycota</taxon>
        <taxon>Agaricomycotina</taxon>
        <taxon>Tremellomycetes</taxon>
        <taxon>Trichosporonales</taxon>
        <taxon>Trichosporonaceae</taxon>
        <taxon>Cutaneotrichosporon</taxon>
    </lineage>
</organism>
<dbReference type="GO" id="GO:0004301">
    <property type="term" value="F:epoxide hydrolase activity"/>
    <property type="evidence" value="ECO:0007669"/>
    <property type="project" value="TreeGrafter"/>
</dbReference>
<dbReference type="SMART" id="SM01263">
    <property type="entry name" value="Leuk-A4-hydro_C"/>
    <property type="match status" value="1"/>
</dbReference>
<feature type="active site" description="Proton acceptor" evidence="9">
    <location>
        <position position="87"/>
    </location>
</feature>
<accession>A0A0J1B1K7</accession>
<dbReference type="STRING" id="879819.A0A0J1B1K7"/>
<reference evidence="12 13" key="1">
    <citation type="submission" date="2015-03" db="EMBL/GenBank/DDBJ databases">
        <title>Genomics and transcriptomics of the oil-accumulating basidiomycete yeast T. oleaginosus allow insights into substrate utilization and the diverse evolutionary trajectories of mating systems in fungi.</title>
        <authorList>
            <consortium name="DOE Joint Genome Institute"/>
            <person name="Kourist R."/>
            <person name="Kracht O."/>
            <person name="Bracharz F."/>
            <person name="Lipzen A."/>
            <person name="Nolan M."/>
            <person name="Ohm R."/>
            <person name="Grigoriev I."/>
            <person name="Sun S."/>
            <person name="Heitman J."/>
            <person name="Bruck T."/>
            <person name="Nowrousian M."/>
        </authorList>
    </citation>
    <scope>NUCLEOTIDE SEQUENCE [LARGE SCALE GENOMIC DNA]</scope>
    <source>
        <strain evidence="12 13">IBC0246</strain>
    </source>
</reference>
<dbReference type="FunFam" id="1.25.40.320:FF:000001">
    <property type="entry name" value="Leukotriene A(4) hydrolase"/>
    <property type="match status" value="1"/>
</dbReference>
<dbReference type="FunFam" id="1.10.390.10:FF:000003">
    <property type="entry name" value="Leukotriene A(4) hydrolase"/>
    <property type="match status" value="1"/>
</dbReference>
<keyword evidence="8" id="KW-0482">Metalloprotease</keyword>
<gene>
    <name evidence="12" type="ORF">CC85DRAFT_286403</name>
</gene>
<dbReference type="OrthoDB" id="79562at2759"/>
<dbReference type="InterPro" id="IPR014782">
    <property type="entry name" value="Peptidase_M1_dom"/>
</dbReference>
<evidence type="ECO:0000259" key="11">
    <source>
        <dbReference type="SMART" id="SM01263"/>
    </source>
</evidence>
<dbReference type="GO" id="GO:0006508">
    <property type="term" value="P:proteolysis"/>
    <property type="evidence" value="ECO:0007669"/>
    <property type="project" value="UniProtKB-KW"/>
</dbReference>
<dbReference type="GO" id="GO:0008270">
    <property type="term" value="F:zinc ion binding"/>
    <property type="evidence" value="ECO:0007669"/>
    <property type="project" value="InterPro"/>
</dbReference>
<evidence type="ECO:0000256" key="3">
    <source>
        <dbReference type="ARBA" id="ARBA00022490"/>
    </source>
</evidence>
<dbReference type="RefSeq" id="XP_018277985.1">
    <property type="nucleotide sequence ID" value="XM_018423506.1"/>
</dbReference>
<keyword evidence="7 10" id="KW-0862">Zinc</keyword>
<dbReference type="GO" id="GO:0005829">
    <property type="term" value="C:cytosol"/>
    <property type="evidence" value="ECO:0007669"/>
    <property type="project" value="TreeGrafter"/>
</dbReference>
<dbReference type="InterPro" id="IPR027268">
    <property type="entry name" value="Peptidase_M4/M1_CTD_sf"/>
</dbReference>
<keyword evidence="3" id="KW-0963">Cytoplasm</keyword>
<dbReference type="GO" id="GO:0070006">
    <property type="term" value="F:metalloaminopeptidase activity"/>
    <property type="evidence" value="ECO:0007669"/>
    <property type="project" value="UniProtKB-ARBA"/>
</dbReference>
<comment type="cofactor">
    <cofactor evidence="10">
        <name>Zn(2+)</name>
        <dbReference type="ChEBI" id="CHEBI:29105"/>
    </cofactor>
    <text evidence="10">Binds 1 zinc ion per subunit.</text>
</comment>
<evidence type="ECO:0000256" key="6">
    <source>
        <dbReference type="ARBA" id="ARBA00022801"/>
    </source>
</evidence>
<feature type="binding site" evidence="10">
    <location>
        <position position="109"/>
    </location>
    <ligand>
        <name>Zn(2+)</name>
        <dbReference type="ChEBI" id="CHEBI:29105"/>
        <note>catalytic</note>
    </ligand>
</feature>
<dbReference type="InterPro" id="IPR016024">
    <property type="entry name" value="ARM-type_fold"/>
</dbReference>
<evidence type="ECO:0000256" key="10">
    <source>
        <dbReference type="PIRSR" id="PIRSR634015-3"/>
    </source>
</evidence>
<protein>
    <submittedName>
        <fullName evidence="12">Putative leukotriene-A4 hydrolase</fullName>
    </submittedName>
</protein>
<feature type="domain" description="Peptidase M1 leukotriene A4 hydrolase/aminopeptidase C-terminal" evidence="11">
    <location>
        <begin position="262"/>
        <end position="404"/>
    </location>
</feature>
<feature type="active site" description="Proton donor" evidence="9">
    <location>
        <position position="175"/>
    </location>
</feature>
<dbReference type="GeneID" id="28984109"/>
<evidence type="ECO:0000256" key="5">
    <source>
        <dbReference type="ARBA" id="ARBA00022723"/>
    </source>
</evidence>
<sequence length="408" mass="46991">MEGRNWRTGVWTEPLTMKEAYWEFEEDTAKQVACAEDLTSAYRFGVYDFLILPDSFPYGGMENCCLTFATPTLLAHDRSLVDVIAHEISHSWFGNSIGCASWSHFWLNEGWTTYLERLIIGKLHGEATRNLSYIIGKVGLLESLKSYEKTPRFQSLIPGYKEHEDPDEAYSQVPYEKGANFLLYLERTVGGLEHFLPYMKDYVKTFTNSSITTEQWREHLFDYFGKQKDSETYLKKLGKVDWDEWLHGVGLGLPVDLTYDDSLSKPCLALAERWDKARGDDDLSQFSKKDVADFSSTQLCVFLDKMGEYKAFRPATVRTLDELYALDKSENAEIKLRFYKIALASGPEYCKSAAKWVETKGRMKFCRPIFRLLNEQDHVLAIKTFSAHADFYHPIARKMIAKDLGVEV</sequence>
<keyword evidence="5 10" id="KW-0479">Metal-binding</keyword>
<evidence type="ECO:0000313" key="12">
    <source>
        <dbReference type="EMBL" id="KLT41494.1"/>
    </source>
</evidence>
<name>A0A0J1B1K7_9TREE</name>
<dbReference type="Gene3D" id="3.30.2010.30">
    <property type="match status" value="1"/>
</dbReference>
<feature type="binding site" evidence="10">
    <location>
        <position position="90"/>
    </location>
    <ligand>
        <name>Zn(2+)</name>
        <dbReference type="ChEBI" id="CHEBI:29105"/>
        <note>catalytic</note>
    </ligand>
</feature>
<dbReference type="InterPro" id="IPR038502">
    <property type="entry name" value="M1_LTA-4_hydro/amino_C_sf"/>
</dbReference>
<evidence type="ECO:0000256" key="8">
    <source>
        <dbReference type="ARBA" id="ARBA00023049"/>
    </source>
</evidence>
<keyword evidence="13" id="KW-1185">Reference proteome</keyword>
<dbReference type="SUPFAM" id="SSF48371">
    <property type="entry name" value="ARM repeat"/>
    <property type="match status" value="1"/>
</dbReference>
<evidence type="ECO:0000256" key="4">
    <source>
        <dbReference type="ARBA" id="ARBA00022670"/>
    </source>
</evidence>
<dbReference type="InterPro" id="IPR001930">
    <property type="entry name" value="Peptidase_M1"/>
</dbReference>
<evidence type="ECO:0000313" key="13">
    <source>
        <dbReference type="Proteomes" id="UP000053611"/>
    </source>
</evidence>
<dbReference type="Proteomes" id="UP000053611">
    <property type="component" value="Unassembled WGS sequence"/>
</dbReference>
<comment type="subcellular location">
    <subcellularLocation>
        <location evidence="1">Cytoplasm</location>
    </subcellularLocation>
</comment>
<dbReference type="SUPFAM" id="SSF55486">
    <property type="entry name" value="Metalloproteases ('zincins'), catalytic domain"/>
    <property type="match status" value="1"/>
</dbReference>
<dbReference type="PANTHER" id="PTHR45726:SF3">
    <property type="entry name" value="LEUKOTRIENE A-4 HYDROLASE"/>
    <property type="match status" value="1"/>
</dbReference>
<keyword evidence="6 12" id="KW-0378">Hydrolase</keyword>